<evidence type="ECO:0000256" key="1">
    <source>
        <dbReference type="ARBA" id="ARBA00008023"/>
    </source>
</evidence>
<dbReference type="InterPro" id="IPR002637">
    <property type="entry name" value="RdgB/HAM1"/>
</dbReference>
<dbReference type="OrthoDB" id="9807456at2"/>
<organism evidence="12 13">
    <name type="scientific">Dyadobacter koreensis</name>
    <dbReference type="NCBI Taxonomy" id="408657"/>
    <lineage>
        <taxon>Bacteria</taxon>
        <taxon>Pseudomonadati</taxon>
        <taxon>Bacteroidota</taxon>
        <taxon>Cytophagia</taxon>
        <taxon>Cytophagales</taxon>
        <taxon>Spirosomataceae</taxon>
        <taxon>Dyadobacter</taxon>
    </lineage>
</organism>
<dbReference type="RefSeq" id="WP_090341224.1">
    <property type="nucleotide sequence ID" value="NZ_FNXY01000010.1"/>
</dbReference>
<comment type="catalytic activity">
    <reaction evidence="10">
        <text>ITP + H2O = IMP + diphosphate + H(+)</text>
        <dbReference type="Rhea" id="RHEA:29399"/>
        <dbReference type="ChEBI" id="CHEBI:15377"/>
        <dbReference type="ChEBI" id="CHEBI:15378"/>
        <dbReference type="ChEBI" id="CHEBI:33019"/>
        <dbReference type="ChEBI" id="CHEBI:58053"/>
        <dbReference type="ChEBI" id="CHEBI:61402"/>
        <dbReference type="EC" id="3.6.1.66"/>
    </reaction>
</comment>
<dbReference type="CDD" id="cd00515">
    <property type="entry name" value="HAM1"/>
    <property type="match status" value="1"/>
</dbReference>
<dbReference type="FunFam" id="3.90.950.10:FF:000001">
    <property type="entry name" value="dITP/XTP pyrophosphatase"/>
    <property type="match status" value="1"/>
</dbReference>
<evidence type="ECO:0000256" key="6">
    <source>
        <dbReference type="ARBA" id="ARBA00022842"/>
    </source>
</evidence>
<protein>
    <recommendedName>
        <fullName evidence="10">dITP/XTP pyrophosphatase</fullName>
        <ecNumber evidence="10">3.6.1.66</ecNumber>
    </recommendedName>
    <alternativeName>
        <fullName evidence="10">Non-canonical purine NTP pyrophosphatase</fullName>
    </alternativeName>
    <alternativeName>
        <fullName evidence="10">Non-standard purine NTP pyrophosphatase</fullName>
    </alternativeName>
    <alternativeName>
        <fullName evidence="10">Nucleoside-triphosphate diphosphatase</fullName>
    </alternativeName>
    <alternativeName>
        <fullName evidence="10">Nucleoside-triphosphate pyrophosphatase</fullName>
        <shortName evidence="10">NTPase</shortName>
    </alternativeName>
</protein>
<feature type="binding site" evidence="10">
    <location>
        <begin position="7"/>
        <end position="12"/>
    </location>
    <ligand>
        <name>substrate</name>
    </ligand>
</feature>
<dbReference type="NCBIfam" id="TIGR00042">
    <property type="entry name" value="RdgB/HAM1 family non-canonical purine NTP pyrophosphatase"/>
    <property type="match status" value="1"/>
</dbReference>
<dbReference type="EMBL" id="FNXY01000010">
    <property type="protein sequence ID" value="SEJ63522.1"/>
    <property type="molecule type" value="Genomic_DNA"/>
</dbReference>
<feature type="binding site" evidence="10">
    <location>
        <position position="69"/>
    </location>
    <ligand>
        <name>substrate</name>
    </ligand>
</feature>
<name>A0A1H7AN72_9BACT</name>
<feature type="binding site" evidence="10">
    <location>
        <position position="68"/>
    </location>
    <ligand>
        <name>Mg(2+)</name>
        <dbReference type="ChEBI" id="CHEBI:18420"/>
    </ligand>
</feature>
<dbReference type="EC" id="3.6.1.66" evidence="10"/>
<evidence type="ECO:0000256" key="7">
    <source>
        <dbReference type="ARBA" id="ARBA00023080"/>
    </source>
</evidence>
<dbReference type="GO" id="GO:0036222">
    <property type="term" value="F:XTP diphosphatase activity"/>
    <property type="evidence" value="ECO:0007669"/>
    <property type="project" value="UniProtKB-UniRule"/>
</dbReference>
<feature type="active site" description="Proton acceptor" evidence="10">
    <location>
        <position position="68"/>
    </location>
</feature>
<gene>
    <name evidence="12" type="ORF">SAMN04487995_5630</name>
</gene>
<keyword evidence="4 10" id="KW-0547">Nucleotide-binding</keyword>
<dbReference type="InterPro" id="IPR020922">
    <property type="entry name" value="dITP/XTP_pyrophosphatase"/>
</dbReference>
<evidence type="ECO:0000313" key="13">
    <source>
        <dbReference type="Proteomes" id="UP000199532"/>
    </source>
</evidence>
<dbReference type="STRING" id="408657.SAMN04487995_5630"/>
<dbReference type="Proteomes" id="UP000199532">
    <property type="component" value="Unassembled WGS sequence"/>
</dbReference>
<evidence type="ECO:0000313" key="12">
    <source>
        <dbReference type="EMBL" id="SEJ63522.1"/>
    </source>
</evidence>
<keyword evidence="5 10" id="KW-0378">Hydrolase</keyword>
<dbReference type="GO" id="GO:0035870">
    <property type="term" value="F:dITP diphosphatase activity"/>
    <property type="evidence" value="ECO:0007669"/>
    <property type="project" value="UniProtKB-UniRule"/>
</dbReference>
<evidence type="ECO:0000256" key="11">
    <source>
        <dbReference type="RuleBase" id="RU003781"/>
    </source>
</evidence>
<comment type="catalytic activity">
    <reaction evidence="9 10">
        <text>XTP + H2O = XMP + diphosphate + H(+)</text>
        <dbReference type="Rhea" id="RHEA:28610"/>
        <dbReference type="ChEBI" id="CHEBI:15377"/>
        <dbReference type="ChEBI" id="CHEBI:15378"/>
        <dbReference type="ChEBI" id="CHEBI:33019"/>
        <dbReference type="ChEBI" id="CHEBI:57464"/>
        <dbReference type="ChEBI" id="CHEBI:61314"/>
        <dbReference type="EC" id="3.6.1.66"/>
    </reaction>
</comment>
<accession>A0A1H7AN72</accession>
<dbReference type="HAMAP" id="MF_01405">
    <property type="entry name" value="Non_canon_purine_NTPase"/>
    <property type="match status" value="1"/>
</dbReference>
<comment type="function">
    <text evidence="10">Pyrophosphatase that catalyzes the hydrolysis of nucleoside triphosphates to their monophosphate derivatives, with a high preference for the non-canonical purine nucleotides XTP (xanthosine triphosphate), dITP (deoxyinosine triphosphate) and ITP. Seems to function as a house-cleaning enzyme that removes non-canonical purine nucleotides from the nucleotide pool, thus preventing their incorporation into DNA/RNA and avoiding chromosomal lesions.</text>
</comment>
<comment type="similarity">
    <text evidence="1 10 11">Belongs to the HAM1 NTPase family.</text>
</comment>
<evidence type="ECO:0000256" key="8">
    <source>
        <dbReference type="ARBA" id="ARBA00051875"/>
    </source>
</evidence>
<dbReference type="GO" id="GO:0036220">
    <property type="term" value="F:ITP diphosphatase activity"/>
    <property type="evidence" value="ECO:0007669"/>
    <property type="project" value="UniProtKB-UniRule"/>
</dbReference>
<dbReference type="GO" id="GO:0009146">
    <property type="term" value="P:purine nucleoside triphosphate catabolic process"/>
    <property type="evidence" value="ECO:0007669"/>
    <property type="project" value="UniProtKB-UniRule"/>
</dbReference>
<evidence type="ECO:0000256" key="4">
    <source>
        <dbReference type="ARBA" id="ARBA00022741"/>
    </source>
</evidence>
<evidence type="ECO:0000256" key="5">
    <source>
        <dbReference type="ARBA" id="ARBA00022801"/>
    </source>
</evidence>
<dbReference type="PANTHER" id="PTHR11067:SF9">
    <property type="entry name" value="INOSINE TRIPHOSPHATE PYROPHOSPHATASE"/>
    <property type="match status" value="1"/>
</dbReference>
<evidence type="ECO:0000256" key="3">
    <source>
        <dbReference type="ARBA" id="ARBA00022723"/>
    </source>
</evidence>
<sequence>MKLCFATNNAHKLEEIQDLLGDSFLLTTLREIGCDEEIPETHDTIPENSFEKAEYVWKNYNINCFADDSGLEVDALNGEPGVHSAYYGGPERDANANMDMLLKNMEGKENLTARFICVITLFLDGEYRQFDGVIEGSISMEKRGSQGFGYNPIFIPEGHNRTFAEMTMQEKSELSHRGRAFEKLKQYLLSL</sequence>
<comment type="caution">
    <text evidence="10">Lacks conserved residue(s) required for the propagation of feature annotation.</text>
</comment>
<keyword evidence="7 10" id="KW-0546">Nucleotide metabolism</keyword>
<dbReference type="SUPFAM" id="SSF52972">
    <property type="entry name" value="ITPase-like"/>
    <property type="match status" value="1"/>
</dbReference>
<dbReference type="GO" id="GO:0009117">
    <property type="term" value="P:nucleotide metabolic process"/>
    <property type="evidence" value="ECO:0007669"/>
    <property type="project" value="UniProtKB-KW"/>
</dbReference>
<dbReference type="GO" id="GO:0000166">
    <property type="term" value="F:nucleotide binding"/>
    <property type="evidence" value="ECO:0007669"/>
    <property type="project" value="UniProtKB-KW"/>
</dbReference>
<dbReference type="Gene3D" id="3.90.950.10">
    <property type="match status" value="1"/>
</dbReference>
<dbReference type="GO" id="GO:0017111">
    <property type="term" value="F:ribonucleoside triphosphate phosphatase activity"/>
    <property type="evidence" value="ECO:0007669"/>
    <property type="project" value="InterPro"/>
</dbReference>
<evidence type="ECO:0000256" key="2">
    <source>
        <dbReference type="ARBA" id="ARBA00011738"/>
    </source>
</evidence>
<keyword evidence="13" id="KW-1185">Reference proteome</keyword>
<comment type="catalytic activity">
    <reaction evidence="8 10">
        <text>dITP + H2O = dIMP + diphosphate + H(+)</text>
        <dbReference type="Rhea" id="RHEA:28342"/>
        <dbReference type="ChEBI" id="CHEBI:15377"/>
        <dbReference type="ChEBI" id="CHEBI:15378"/>
        <dbReference type="ChEBI" id="CHEBI:33019"/>
        <dbReference type="ChEBI" id="CHEBI:61194"/>
        <dbReference type="ChEBI" id="CHEBI:61382"/>
        <dbReference type="EC" id="3.6.1.66"/>
    </reaction>
</comment>
<dbReference type="Pfam" id="PF01725">
    <property type="entry name" value="Ham1p_like"/>
    <property type="match status" value="1"/>
</dbReference>
<evidence type="ECO:0000256" key="10">
    <source>
        <dbReference type="HAMAP-Rule" id="MF_01405"/>
    </source>
</evidence>
<dbReference type="AlphaFoldDB" id="A0A1H7AN72"/>
<keyword evidence="3 10" id="KW-0479">Metal-binding</keyword>
<feature type="binding site" evidence="10">
    <location>
        <begin position="176"/>
        <end position="177"/>
    </location>
    <ligand>
        <name>substrate</name>
    </ligand>
</feature>
<evidence type="ECO:0000256" key="9">
    <source>
        <dbReference type="ARBA" id="ARBA00052017"/>
    </source>
</evidence>
<proteinExistence type="inferred from homology"/>
<feature type="binding site" evidence="10">
    <location>
        <begin position="148"/>
        <end position="151"/>
    </location>
    <ligand>
        <name>substrate</name>
    </ligand>
</feature>
<dbReference type="GO" id="GO:0046872">
    <property type="term" value="F:metal ion binding"/>
    <property type="evidence" value="ECO:0007669"/>
    <property type="project" value="UniProtKB-KW"/>
</dbReference>
<dbReference type="InterPro" id="IPR029001">
    <property type="entry name" value="ITPase-like_fam"/>
</dbReference>
<comment type="cofactor">
    <cofactor evidence="10">
        <name>Mg(2+)</name>
        <dbReference type="ChEBI" id="CHEBI:18420"/>
    </cofactor>
    <text evidence="10">Binds 1 Mg(2+) ion per subunit.</text>
</comment>
<dbReference type="PANTHER" id="PTHR11067">
    <property type="entry name" value="INOSINE TRIPHOSPHATE PYROPHOSPHATASE/HAM1 PROTEIN"/>
    <property type="match status" value="1"/>
</dbReference>
<reference evidence="12 13" key="1">
    <citation type="submission" date="2016-10" db="EMBL/GenBank/DDBJ databases">
        <authorList>
            <person name="de Groot N.N."/>
        </authorList>
    </citation>
    <scope>NUCLEOTIDE SEQUENCE [LARGE SCALE GENOMIC DNA]</scope>
    <source>
        <strain evidence="12 13">DSM 19938</strain>
    </source>
</reference>
<keyword evidence="6 10" id="KW-0460">Magnesium</keyword>
<comment type="subunit">
    <text evidence="2 10">Homodimer.</text>
</comment>
<feature type="binding site" evidence="10">
    <location>
        <position position="171"/>
    </location>
    <ligand>
        <name>substrate</name>
    </ligand>
</feature>
<dbReference type="GO" id="GO:0005829">
    <property type="term" value="C:cytosol"/>
    <property type="evidence" value="ECO:0007669"/>
    <property type="project" value="TreeGrafter"/>
</dbReference>